<dbReference type="EMBL" id="LMYN01000043">
    <property type="protein sequence ID" value="KSA01783.1"/>
    <property type="molecule type" value="Genomic_DNA"/>
</dbReference>
<name>A0A0V1PZV8_9ASCO</name>
<evidence type="ECO:0000313" key="12">
    <source>
        <dbReference type="Proteomes" id="UP000054251"/>
    </source>
</evidence>
<reference evidence="11 12" key="1">
    <citation type="submission" date="2015-11" db="EMBL/GenBank/DDBJ databases">
        <title>The genome of Debaryomyces fabryi.</title>
        <authorList>
            <person name="Tafer H."/>
            <person name="Lopandic K."/>
        </authorList>
    </citation>
    <scope>NUCLEOTIDE SEQUENCE [LARGE SCALE GENOMIC DNA]</scope>
    <source>
        <strain evidence="11 12">CBS 789</strain>
    </source>
</reference>
<dbReference type="PROSITE" id="PS00821">
    <property type="entry name" value="CYTO_HEME_LYASE_1"/>
    <property type="match status" value="1"/>
</dbReference>
<evidence type="ECO:0000256" key="1">
    <source>
        <dbReference type="ARBA" id="ARBA00004273"/>
    </source>
</evidence>
<keyword evidence="4 10" id="KW-0479">Metal-binding</keyword>
<organism evidence="11 12">
    <name type="scientific">Debaryomyces fabryi</name>
    <dbReference type="NCBI Taxonomy" id="58627"/>
    <lineage>
        <taxon>Eukaryota</taxon>
        <taxon>Fungi</taxon>
        <taxon>Dikarya</taxon>
        <taxon>Ascomycota</taxon>
        <taxon>Saccharomycotina</taxon>
        <taxon>Pichiomycetes</taxon>
        <taxon>Debaryomycetaceae</taxon>
        <taxon>Debaryomyces</taxon>
    </lineage>
</organism>
<evidence type="ECO:0000256" key="4">
    <source>
        <dbReference type="ARBA" id="ARBA00022723"/>
    </source>
</evidence>
<evidence type="ECO:0000256" key="10">
    <source>
        <dbReference type="RuleBase" id="RU363130"/>
    </source>
</evidence>
<keyword evidence="8 10" id="KW-0472">Membrane</keyword>
<dbReference type="InterPro" id="IPR000511">
    <property type="entry name" value="Holocyt_c/c1_synthase"/>
</dbReference>
<dbReference type="Proteomes" id="UP000054251">
    <property type="component" value="Unassembled WGS sequence"/>
</dbReference>
<dbReference type="EC" id="4.4.1.17" evidence="10"/>
<dbReference type="PROSITE" id="PS00822">
    <property type="entry name" value="CYTO_HEME_LYASE_2"/>
    <property type="match status" value="1"/>
</dbReference>
<dbReference type="OrthoDB" id="1158011at2759"/>
<evidence type="ECO:0000256" key="9">
    <source>
        <dbReference type="ARBA" id="ARBA00023239"/>
    </source>
</evidence>
<sequence length="268" mass="30841">MGWFWADRNVQNQVSKCPIDHKSFKQEPSASESACPIKHSSLVSECPIKDNDEVLNPLNNMPMAISSERAPGQKISLSTERTISSIPRGELEDQGLWEYPSPQQMLNAMLKKGKGQGIPEDAVESMVGVHNFLNEGAWQQILEWEQKYTERTKIEPRLLRFTGRPHDLSPRASMYLWLGKIFPDTFNTQPPFDRHDWTVLRSLGRSQGWEQVRYVIDYYGAPDDEETGMPAFILDTRPALDNPTNAYDRFVHWSQPLWKRAMGEFDDL</sequence>
<evidence type="ECO:0000256" key="6">
    <source>
        <dbReference type="ARBA" id="ARBA00023004"/>
    </source>
</evidence>
<evidence type="ECO:0000256" key="7">
    <source>
        <dbReference type="ARBA" id="ARBA00023128"/>
    </source>
</evidence>
<evidence type="ECO:0000256" key="8">
    <source>
        <dbReference type="ARBA" id="ARBA00023136"/>
    </source>
</evidence>
<keyword evidence="7 10" id="KW-0496">Mitochondrion</keyword>
<keyword evidence="5 10" id="KW-0999">Mitochondrion inner membrane</keyword>
<comment type="catalytic activity">
    <reaction evidence="10">
        <text>holo-[cytochrome c] = apo-[cytochrome c] + heme b</text>
        <dbReference type="Rhea" id="RHEA:22648"/>
        <dbReference type="Rhea" id="RHEA-COMP:10725"/>
        <dbReference type="Rhea" id="RHEA-COMP:10726"/>
        <dbReference type="ChEBI" id="CHEBI:29950"/>
        <dbReference type="ChEBI" id="CHEBI:60344"/>
        <dbReference type="ChEBI" id="CHEBI:83739"/>
        <dbReference type="EC" id="4.4.1.17"/>
    </reaction>
</comment>
<dbReference type="AlphaFoldDB" id="A0A0V1PZV8"/>
<dbReference type="PANTHER" id="PTHR12743">
    <property type="entry name" value="CYTOCHROME C1 HEME LYASE"/>
    <property type="match status" value="1"/>
</dbReference>
<comment type="function">
    <text evidence="10">Lyase that catalyzes the covalent linking of the heme group to the cytochrome C apoprotein to produce the mature functional cytochrome.</text>
</comment>
<keyword evidence="9 10" id="KW-0456">Lyase</keyword>
<dbReference type="GO" id="GO:0004408">
    <property type="term" value="F:holocytochrome-c synthase activity"/>
    <property type="evidence" value="ECO:0007669"/>
    <property type="project" value="UniProtKB-EC"/>
</dbReference>
<evidence type="ECO:0000256" key="3">
    <source>
        <dbReference type="ARBA" id="ARBA00022617"/>
    </source>
</evidence>
<comment type="similarity">
    <text evidence="2 10">Belongs to the cytochrome c-type heme lyase family.</text>
</comment>
<keyword evidence="3 10" id="KW-0349">Heme</keyword>
<evidence type="ECO:0000313" key="11">
    <source>
        <dbReference type="EMBL" id="KSA01783.1"/>
    </source>
</evidence>
<dbReference type="GeneID" id="26839473"/>
<evidence type="ECO:0000256" key="5">
    <source>
        <dbReference type="ARBA" id="ARBA00022792"/>
    </source>
</evidence>
<protein>
    <recommendedName>
        <fullName evidence="10">Holocytochrome c-type synthase</fullName>
        <ecNumber evidence="10">4.4.1.17</ecNumber>
    </recommendedName>
</protein>
<dbReference type="GO" id="GO:0046872">
    <property type="term" value="F:metal ion binding"/>
    <property type="evidence" value="ECO:0007669"/>
    <property type="project" value="UniProtKB-KW"/>
</dbReference>
<dbReference type="PANTHER" id="PTHR12743:SF3">
    <property type="entry name" value="HOLOCYTOCHROME-C SYNTHASE"/>
    <property type="match status" value="1"/>
</dbReference>
<comment type="caution">
    <text evidence="11">The sequence shown here is derived from an EMBL/GenBank/DDBJ whole genome shotgun (WGS) entry which is preliminary data.</text>
</comment>
<dbReference type="GO" id="GO:0005743">
    <property type="term" value="C:mitochondrial inner membrane"/>
    <property type="evidence" value="ECO:0007669"/>
    <property type="project" value="UniProtKB-SubCell"/>
</dbReference>
<dbReference type="RefSeq" id="XP_015467885.1">
    <property type="nucleotide sequence ID" value="XM_015611294.1"/>
</dbReference>
<keyword evidence="6 10" id="KW-0408">Iron</keyword>
<accession>A0A0V1PZV8</accession>
<evidence type="ECO:0000256" key="2">
    <source>
        <dbReference type="ARBA" id="ARBA00007255"/>
    </source>
</evidence>
<comment type="subcellular location">
    <subcellularLocation>
        <location evidence="1 10">Mitochondrion inner membrane</location>
    </subcellularLocation>
</comment>
<gene>
    <name evidence="11" type="ORF">AC631_02464</name>
</gene>
<proteinExistence type="inferred from homology"/>
<keyword evidence="12" id="KW-1185">Reference proteome</keyword>
<dbReference type="Pfam" id="PF01265">
    <property type="entry name" value="Cyto_heme_lyase"/>
    <property type="match status" value="1"/>
</dbReference>